<dbReference type="EMBL" id="OZ023716">
    <property type="protein sequence ID" value="CAK9865380.1"/>
    <property type="molecule type" value="Genomic_DNA"/>
</dbReference>
<evidence type="ECO:0000313" key="3">
    <source>
        <dbReference type="Proteomes" id="UP001497522"/>
    </source>
</evidence>
<feature type="region of interest" description="Disordered" evidence="1">
    <location>
        <begin position="71"/>
        <end position="103"/>
    </location>
</feature>
<evidence type="ECO:0000256" key="1">
    <source>
        <dbReference type="SAM" id="MobiDB-lite"/>
    </source>
</evidence>
<reference evidence="2" key="1">
    <citation type="submission" date="2024-03" db="EMBL/GenBank/DDBJ databases">
        <authorList>
            <consortium name="ELIXIR-Norway"/>
            <consortium name="Elixir Norway"/>
        </authorList>
    </citation>
    <scope>NUCLEOTIDE SEQUENCE</scope>
</reference>
<evidence type="ECO:0000313" key="2">
    <source>
        <dbReference type="EMBL" id="CAK9865380.1"/>
    </source>
</evidence>
<dbReference type="Proteomes" id="UP001497522">
    <property type="component" value="Chromosome 15"/>
</dbReference>
<proteinExistence type="predicted"/>
<keyword evidence="3" id="KW-1185">Reference proteome</keyword>
<accession>A0ABP1ASS8</accession>
<sequence length="159" mass="17537">MTDRGTYIHRRQQDAYRHTGRTFIDDSGMDMHRTIDDVHSSSTTARRTFIHRQTDRGRIFIVDSGTDMHRTTEDVRSSTDGGCTFIDDGRGSSGTQPSRDRRCGRCVGVGREREGESITRTRSAPISFAPISFASFAAAASSASKAHAQVSLSKIDMCS</sequence>
<organism evidence="2 3">
    <name type="scientific">Sphagnum jensenii</name>
    <dbReference type="NCBI Taxonomy" id="128206"/>
    <lineage>
        <taxon>Eukaryota</taxon>
        <taxon>Viridiplantae</taxon>
        <taxon>Streptophyta</taxon>
        <taxon>Embryophyta</taxon>
        <taxon>Bryophyta</taxon>
        <taxon>Sphagnophytina</taxon>
        <taxon>Sphagnopsida</taxon>
        <taxon>Sphagnales</taxon>
        <taxon>Sphagnaceae</taxon>
        <taxon>Sphagnum</taxon>
    </lineage>
</organism>
<name>A0ABP1ASS8_9BRYO</name>
<protein>
    <submittedName>
        <fullName evidence="2">Uncharacterized protein</fullName>
    </submittedName>
</protein>
<gene>
    <name evidence="2" type="ORF">CSSPJE1EN2_LOCUS8375</name>
</gene>